<dbReference type="EMBL" id="QKZR01000008">
    <property type="protein sequence ID" value="PZX36797.1"/>
    <property type="molecule type" value="Genomic_DNA"/>
</dbReference>
<gene>
    <name evidence="2" type="ORF">LX97_03259</name>
</gene>
<organism evidence="2 3">
    <name type="scientific">Nonlabens dokdonensis</name>
    <dbReference type="NCBI Taxonomy" id="328515"/>
    <lineage>
        <taxon>Bacteria</taxon>
        <taxon>Pseudomonadati</taxon>
        <taxon>Bacteroidota</taxon>
        <taxon>Flavobacteriia</taxon>
        <taxon>Flavobacteriales</taxon>
        <taxon>Flavobacteriaceae</taxon>
        <taxon>Nonlabens</taxon>
    </lineage>
</organism>
<evidence type="ECO:0000313" key="3">
    <source>
        <dbReference type="Proteomes" id="UP000248584"/>
    </source>
</evidence>
<feature type="compositionally biased region" description="Basic and acidic residues" evidence="1">
    <location>
        <begin position="1"/>
        <end position="10"/>
    </location>
</feature>
<feature type="compositionally biased region" description="Basic and acidic residues" evidence="1">
    <location>
        <begin position="20"/>
        <end position="30"/>
    </location>
</feature>
<accession>A0ABX5PU15</accession>
<protein>
    <submittedName>
        <fullName evidence="2">Uncharacterized protein</fullName>
    </submittedName>
</protein>
<dbReference type="Proteomes" id="UP000248584">
    <property type="component" value="Unassembled WGS sequence"/>
</dbReference>
<feature type="region of interest" description="Disordered" evidence="1">
    <location>
        <begin position="1"/>
        <end position="43"/>
    </location>
</feature>
<evidence type="ECO:0000256" key="1">
    <source>
        <dbReference type="SAM" id="MobiDB-lite"/>
    </source>
</evidence>
<dbReference type="RefSeq" id="WP_015362385.1">
    <property type="nucleotide sequence ID" value="NZ_QKZR01000008.1"/>
</dbReference>
<feature type="compositionally biased region" description="Low complexity" evidence="1">
    <location>
        <begin position="31"/>
        <end position="43"/>
    </location>
</feature>
<proteinExistence type="predicted"/>
<reference evidence="2 3" key="1">
    <citation type="submission" date="2018-06" db="EMBL/GenBank/DDBJ databases">
        <title>Genomic Encyclopedia of Archaeal and Bacterial Type Strains, Phase II (KMG-II): from individual species to whole genera.</title>
        <authorList>
            <person name="Goeker M."/>
        </authorList>
    </citation>
    <scope>NUCLEOTIDE SEQUENCE [LARGE SCALE GENOMIC DNA]</scope>
    <source>
        <strain evidence="2 3">DSM 17205</strain>
    </source>
</reference>
<keyword evidence="3" id="KW-1185">Reference proteome</keyword>
<evidence type="ECO:0000313" key="2">
    <source>
        <dbReference type="EMBL" id="PZX36797.1"/>
    </source>
</evidence>
<comment type="caution">
    <text evidence="2">The sequence shown here is derived from an EMBL/GenBank/DDBJ whole genome shotgun (WGS) entry which is preliminary data.</text>
</comment>
<name>A0ABX5PU15_9FLAO</name>
<sequence length="43" mass="4907">MDKSNFENKQGKHPIPHAKGITEKDNRNPKSVEVSNENNSEEE</sequence>